<dbReference type="SMART" id="SM00860">
    <property type="entry name" value="SMI1_KNR4"/>
    <property type="match status" value="1"/>
</dbReference>
<comment type="caution">
    <text evidence="2">The sequence shown here is derived from an EMBL/GenBank/DDBJ whole genome shotgun (WGS) entry which is preliminary data.</text>
</comment>
<feature type="domain" description="Knr4/Smi1-like" evidence="1">
    <location>
        <begin position="29"/>
        <end position="162"/>
    </location>
</feature>
<dbReference type="RefSeq" id="WP_344176489.1">
    <property type="nucleotide sequence ID" value="NZ_BAAANC010000002.1"/>
</dbReference>
<proteinExistence type="predicted"/>
<sequence>MDSVVQSWDRITGWLQQNLPAALECIEPPASPEDLREVSAAAGSELPPDLITWLRLVNGMAVRVPFGSLLPTLYVPFSCARMLERRDQLTAALGGPSNSDPAGTRSIEWHEDFLPIGDSWSDPNLVVDLRAGEQFGCIGEFDLESEGFEAPWWSSTTEMLFDVAEALVSGRPALADYAARATRPWRQVPAYIPQLEDGRLVWQPAATG</sequence>
<dbReference type="InterPro" id="IPR018958">
    <property type="entry name" value="Knr4/Smi1-like_dom"/>
</dbReference>
<organism evidence="2 3">
    <name type="scientific">Kribbella lupini</name>
    <dbReference type="NCBI Taxonomy" id="291602"/>
    <lineage>
        <taxon>Bacteria</taxon>
        <taxon>Bacillati</taxon>
        <taxon>Actinomycetota</taxon>
        <taxon>Actinomycetes</taxon>
        <taxon>Propionibacteriales</taxon>
        <taxon>Kribbellaceae</taxon>
        <taxon>Kribbella</taxon>
    </lineage>
</organism>
<dbReference type="Proteomes" id="UP001500363">
    <property type="component" value="Unassembled WGS sequence"/>
</dbReference>
<gene>
    <name evidence="2" type="ORF">GCM10009741_42160</name>
</gene>
<reference evidence="3" key="1">
    <citation type="journal article" date="2019" name="Int. J. Syst. Evol. Microbiol.">
        <title>The Global Catalogue of Microorganisms (GCM) 10K type strain sequencing project: providing services to taxonomists for standard genome sequencing and annotation.</title>
        <authorList>
            <consortium name="The Broad Institute Genomics Platform"/>
            <consortium name="The Broad Institute Genome Sequencing Center for Infectious Disease"/>
            <person name="Wu L."/>
            <person name="Ma J."/>
        </authorList>
    </citation>
    <scope>NUCLEOTIDE SEQUENCE [LARGE SCALE GENOMIC DNA]</scope>
    <source>
        <strain evidence="3">JCM 14303</strain>
    </source>
</reference>
<dbReference type="Pfam" id="PF09346">
    <property type="entry name" value="SMI1_KNR4"/>
    <property type="match status" value="1"/>
</dbReference>
<dbReference type="EMBL" id="BAAANC010000002">
    <property type="protein sequence ID" value="GAA1535262.1"/>
    <property type="molecule type" value="Genomic_DNA"/>
</dbReference>
<keyword evidence="3" id="KW-1185">Reference proteome</keyword>
<accession>A0ABN2B9N2</accession>
<name>A0ABN2B9N2_9ACTN</name>
<evidence type="ECO:0000259" key="1">
    <source>
        <dbReference type="SMART" id="SM00860"/>
    </source>
</evidence>
<protein>
    <recommendedName>
        <fullName evidence="1">Knr4/Smi1-like domain-containing protein</fullName>
    </recommendedName>
</protein>
<evidence type="ECO:0000313" key="3">
    <source>
        <dbReference type="Proteomes" id="UP001500363"/>
    </source>
</evidence>
<dbReference type="InterPro" id="IPR037883">
    <property type="entry name" value="Knr4/Smi1-like_sf"/>
</dbReference>
<evidence type="ECO:0000313" key="2">
    <source>
        <dbReference type="EMBL" id="GAA1535262.1"/>
    </source>
</evidence>
<dbReference type="SUPFAM" id="SSF160631">
    <property type="entry name" value="SMI1/KNR4-like"/>
    <property type="match status" value="1"/>
</dbReference>